<protein>
    <submittedName>
        <fullName evidence="5">Glucose-methanol-choline oxidoreductase</fullName>
    </submittedName>
</protein>
<reference evidence="5 6" key="1">
    <citation type="journal article" date="2019" name="Nat. Ecol. Evol.">
        <title>Megaphylogeny resolves global patterns of mushroom evolution.</title>
        <authorList>
            <person name="Varga T."/>
            <person name="Krizsan K."/>
            <person name="Foldi C."/>
            <person name="Dima B."/>
            <person name="Sanchez-Garcia M."/>
            <person name="Sanchez-Ramirez S."/>
            <person name="Szollosi G.J."/>
            <person name="Szarkandi J.G."/>
            <person name="Papp V."/>
            <person name="Albert L."/>
            <person name="Andreopoulos W."/>
            <person name="Angelini C."/>
            <person name="Antonin V."/>
            <person name="Barry K.W."/>
            <person name="Bougher N.L."/>
            <person name="Buchanan P."/>
            <person name="Buyck B."/>
            <person name="Bense V."/>
            <person name="Catcheside P."/>
            <person name="Chovatia M."/>
            <person name="Cooper J."/>
            <person name="Damon W."/>
            <person name="Desjardin D."/>
            <person name="Finy P."/>
            <person name="Geml J."/>
            <person name="Haridas S."/>
            <person name="Hughes K."/>
            <person name="Justo A."/>
            <person name="Karasinski D."/>
            <person name="Kautmanova I."/>
            <person name="Kiss B."/>
            <person name="Kocsube S."/>
            <person name="Kotiranta H."/>
            <person name="LaButti K.M."/>
            <person name="Lechner B.E."/>
            <person name="Liimatainen K."/>
            <person name="Lipzen A."/>
            <person name="Lukacs Z."/>
            <person name="Mihaltcheva S."/>
            <person name="Morgado L.N."/>
            <person name="Niskanen T."/>
            <person name="Noordeloos M.E."/>
            <person name="Ohm R.A."/>
            <person name="Ortiz-Santana B."/>
            <person name="Ovrebo C."/>
            <person name="Racz N."/>
            <person name="Riley R."/>
            <person name="Savchenko A."/>
            <person name="Shiryaev A."/>
            <person name="Soop K."/>
            <person name="Spirin V."/>
            <person name="Szebenyi C."/>
            <person name="Tomsovsky M."/>
            <person name="Tulloss R.E."/>
            <person name="Uehling J."/>
            <person name="Grigoriev I.V."/>
            <person name="Vagvolgyi C."/>
            <person name="Papp T."/>
            <person name="Martin F.M."/>
            <person name="Miettinen O."/>
            <person name="Hibbett D.S."/>
            <person name="Nagy L.G."/>
        </authorList>
    </citation>
    <scope>NUCLEOTIDE SEQUENCE [LARGE SCALE GENOMIC DNA]</scope>
    <source>
        <strain evidence="5 6">OMC1185</strain>
    </source>
</reference>
<feature type="region of interest" description="Disordered" evidence="3">
    <location>
        <begin position="31"/>
        <end position="50"/>
    </location>
</feature>
<dbReference type="GO" id="GO:0050660">
    <property type="term" value="F:flavin adenine dinucleotide binding"/>
    <property type="evidence" value="ECO:0007669"/>
    <property type="project" value="InterPro"/>
</dbReference>
<dbReference type="STRING" id="5364.A0A5C3N7I7"/>
<proteinExistence type="inferred from homology"/>
<feature type="domain" description="Glucose-methanol-choline oxidoreductase C-terminal" evidence="4">
    <location>
        <begin position="2"/>
        <end position="135"/>
    </location>
</feature>
<dbReference type="InterPro" id="IPR012132">
    <property type="entry name" value="GMC_OxRdtase"/>
</dbReference>
<evidence type="ECO:0000256" key="1">
    <source>
        <dbReference type="ARBA" id="ARBA00001974"/>
    </source>
</evidence>
<comment type="cofactor">
    <cofactor evidence="1">
        <name>FAD</name>
        <dbReference type="ChEBI" id="CHEBI:57692"/>
    </cofactor>
</comment>
<accession>A0A5C3N7I7</accession>
<dbReference type="GO" id="GO:0016614">
    <property type="term" value="F:oxidoreductase activity, acting on CH-OH group of donors"/>
    <property type="evidence" value="ECO:0007669"/>
    <property type="project" value="InterPro"/>
</dbReference>
<dbReference type="InterPro" id="IPR007867">
    <property type="entry name" value="GMC_OxRtase_C"/>
</dbReference>
<evidence type="ECO:0000313" key="5">
    <source>
        <dbReference type="EMBL" id="TFK52446.1"/>
    </source>
</evidence>
<dbReference type="SUPFAM" id="SSF54373">
    <property type="entry name" value="FAD-linked reductases, C-terminal domain"/>
    <property type="match status" value="1"/>
</dbReference>
<dbReference type="OrthoDB" id="269227at2759"/>
<dbReference type="InterPro" id="IPR036188">
    <property type="entry name" value="FAD/NAD-bd_sf"/>
</dbReference>
<dbReference type="AlphaFoldDB" id="A0A5C3N7I7"/>
<dbReference type="SUPFAM" id="SSF51905">
    <property type="entry name" value="FAD/NAD(P)-binding domain"/>
    <property type="match status" value="1"/>
</dbReference>
<dbReference type="Gene3D" id="3.50.50.60">
    <property type="entry name" value="FAD/NAD(P)-binding domain"/>
    <property type="match status" value="1"/>
</dbReference>
<evidence type="ECO:0000256" key="3">
    <source>
        <dbReference type="SAM" id="MobiDB-lite"/>
    </source>
</evidence>
<keyword evidence="6" id="KW-1185">Reference proteome</keyword>
<dbReference type="Proteomes" id="UP000305948">
    <property type="component" value="Unassembled WGS sequence"/>
</dbReference>
<evidence type="ECO:0000259" key="4">
    <source>
        <dbReference type="Pfam" id="PF05199"/>
    </source>
</evidence>
<evidence type="ECO:0000256" key="2">
    <source>
        <dbReference type="ARBA" id="ARBA00010790"/>
    </source>
</evidence>
<gene>
    <name evidence="5" type="ORF">OE88DRAFT_1657718</name>
</gene>
<dbReference type="Pfam" id="PF05199">
    <property type="entry name" value="GMC_oxred_C"/>
    <property type="match status" value="1"/>
</dbReference>
<dbReference type="Gene3D" id="3.30.560.10">
    <property type="entry name" value="Glucose Oxidase, domain 3"/>
    <property type="match status" value="1"/>
</dbReference>
<comment type="similarity">
    <text evidence="2">Belongs to the GMC oxidoreductase family.</text>
</comment>
<dbReference type="PANTHER" id="PTHR11552">
    <property type="entry name" value="GLUCOSE-METHANOL-CHOLINE GMC OXIDOREDUCTASE"/>
    <property type="match status" value="1"/>
</dbReference>
<sequence length="151" mass="16450">MTNKADLALMNWAYKKSREFARRFASYRGEHTPKHPTFGQGSEALATDQAGPVPVEAEDIHYTEDDNKAVEKYTREFVATAWHAIGTCAMKRRGEGGVVDSKLNVYGTQGLKVADLSICPGNVCANTYSTALVVGEKAALIIAEELAIQNI</sequence>
<name>A0A5C3N7I7_9AGAM</name>
<evidence type="ECO:0000313" key="6">
    <source>
        <dbReference type="Proteomes" id="UP000305948"/>
    </source>
</evidence>
<organism evidence="5 6">
    <name type="scientific">Heliocybe sulcata</name>
    <dbReference type="NCBI Taxonomy" id="5364"/>
    <lineage>
        <taxon>Eukaryota</taxon>
        <taxon>Fungi</taxon>
        <taxon>Dikarya</taxon>
        <taxon>Basidiomycota</taxon>
        <taxon>Agaricomycotina</taxon>
        <taxon>Agaricomycetes</taxon>
        <taxon>Gloeophyllales</taxon>
        <taxon>Gloeophyllaceae</taxon>
        <taxon>Heliocybe</taxon>
    </lineage>
</organism>
<dbReference type="EMBL" id="ML213509">
    <property type="protein sequence ID" value="TFK52446.1"/>
    <property type="molecule type" value="Genomic_DNA"/>
</dbReference>
<dbReference type="PANTHER" id="PTHR11552:SF78">
    <property type="entry name" value="GLUCOSE-METHANOL-CHOLINE OXIDOREDUCTASE N-TERMINAL DOMAIN-CONTAINING PROTEIN"/>
    <property type="match status" value="1"/>
</dbReference>